<name>A0A367UHQ1_9PROT</name>
<gene>
    <name evidence="2" type="ORF">TH5_00140</name>
</gene>
<protein>
    <submittedName>
        <fullName evidence="2">Uncharacterized protein</fullName>
    </submittedName>
</protein>
<accession>A0A367UHQ1</accession>
<comment type="caution">
    <text evidence="2">The sequence shown here is derived from an EMBL/GenBank/DDBJ whole genome shotgun (WGS) entry which is preliminary data.</text>
</comment>
<organism evidence="2 3">
    <name type="scientific">Thalassospira xianhensis MCCC 1A02616</name>
    <dbReference type="NCBI Taxonomy" id="1177929"/>
    <lineage>
        <taxon>Bacteria</taxon>
        <taxon>Pseudomonadati</taxon>
        <taxon>Pseudomonadota</taxon>
        <taxon>Alphaproteobacteria</taxon>
        <taxon>Rhodospirillales</taxon>
        <taxon>Thalassospiraceae</taxon>
        <taxon>Thalassospira</taxon>
    </lineage>
</organism>
<feature type="transmembrane region" description="Helical" evidence="1">
    <location>
        <begin position="126"/>
        <end position="149"/>
    </location>
</feature>
<dbReference type="EMBL" id="JPWA01000001">
    <property type="protein sequence ID" value="RCK07531.1"/>
    <property type="molecule type" value="Genomic_DNA"/>
</dbReference>
<keyword evidence="1" id="KW-0812">Transmembrane</keyword>
<feature type="transmembrane region" description="Helical" evidence="1">
    <location>
        <begin position="155"/>
        <end position="177"/>
    </location>
</feature>
<dbReference type="Proteomes" id="UP000252419">
    <property type="component" value="Unassembled WGS sequence"/>
</dbReference>
<evidence type="ECO:0000313" key="3">
    <source>
        <dbReference type="Proteomes" id="UP000252419"/>
    </source>
</evidence>
<reference evidence="2 3" key="1">
    <citation type="submission" date="2014-07" db="EMBL/GenBank/DDBJ databases">
        <title>Draft genome sequence of Thalassospira xianhensis P-4 (MCCC 1A02616).</title>
        <authorList>
            <person name="Lai Q."/>
            <person name="Shao Z."/>
        </authorList>
    </citation>
    <scope>NUCLEOTIDE SEQUENCE [LARGE SCALE GENOMIC DNA]</scope>
    <source>
        <strain evidence="2 3">MCCC 1A02616</strain>
    </source>
</reference>
<proteinExistence type="predicted"/>
<feature type="transmembrane region" description="Helical" evidence="1">
    <location>
        <begin position="189"/>
        <end position="207"/>
    </location>
</feature>
<dbReference type="AlphaFoldDB" id="A0A367UHQ1"/>
<evidence type="ECO:0000256" key="1">
    <source>
        <dbReference type="SAM" id="Phobius"/>
    </source>
</evidence>
<keyword evidence="1" id="KW-1133">Transmembrane helix</keyword>
<feature type="transmembrane region" description="Helical" evidence="1">
    <location>
        <begin position="20"/>
        <end position="45"/>
    </location>
</feature>
<dbReference type="RefSeq" id="WP_114119984.1">
    <property type="nucleotide sequence ID" value="NZ_JPWA01000001.1"/>
</dbReference>
<feature type="transmembrane region" description="Helical" evidence="1">
    <location>
        <begin position="78"/>
        <end position="100"/>
    </location>
</feature>
<keyword evidence="3" id="KW-1185">Reference proteome</keyword>
<keyword evidence="1" id="KW-0472">Membrane</keyword>
<evidence type="ECO:0000313" key="2">
    <source>
        <dbReference type="EMBL" id="RCK07531.1"/>
    </source>
</evidence>
<sequence>MSDTQNSLRDDKGKLPLTYLWVWLAVVGGATMMVVSGTGILVHVIDFLSYLWEMFVGAVQSVTSEYGKVVDRFSTSPVLTGFLICLSSSYYLLAATILHVGQKSLQGKLLELNFHEIERKIPSAEYIVNVVLIFGGICFAVGLGVVNAMDWSETGFATSLSWCVLLLVGPAIVSRMLFSPSSLRNRGSIHVSFATFTILPISMSYLLS</sequence>